<dbReference type="STRING" id="619805.SAMN05660477_01923"/>
<dbReference type="AlphaFoldDB" id="A0A1T5FC30"/>
<dbReference type="Proteomes" id="UP000191112">
    <property type="component" value="Unassembled WGS sequence"/>
</dbReference>
<organism evidence="3 4">
    <name type="scientific">Soonwooa buanensis</name>
    <dbReference type="NCBI Taxonomy" id="619805"/>
    <lineage>
        <taxon>Bacteria</taxon>
        <taxon>Pseudomonadati</taxon>
        <taxon>Bacteroidota</taxon>
        <taxon>Flavobacteriia</taxon>
        <taxon>Flavobacteriales</taxon>
        <taxon>Weeksellaceae</taxon>
        <taxon>Chryseobacterium group</taxon>
        <taxon>Soonwooa</taxon>
    </lineage>
</organism>
<name>A0A1T5FC30_9FLAO</name>
<evidence type="ECO:0008006" key="5">
    <source>
        <dbReference type="Google" id="ProtNLM"/>
    </source>
</evidence>
<gene>
    <name evidence="3" type="ORF">SAMN05660477_01923</name>
</gene>
<feature type="chain" id="PRO_5013069515" description="Tetratricopeptide repeat-containing protein" evidence="2">
    <location>
        <begin position="23"/>
        <end position="898"/>
    </location>
</feature>
<protein>
    <recommendedName>
        <fullName evidence="5">Tetratricopeptide repeat-containing protein</fullName>
    </recommendedName>
</protein>
<dbReference type="RefSeq" id="WP_079667163.1">
    <property type="nucleotide sequence ID" value="NZ_FUYZ01000006.1"/>
</dbReference>
<keyword evidence="2" id="KW-0732">Signal</keyword>
<evidence type="ECO:0000256" key="2">
    <source>
        <dbReference type="SAM" id="SignalP"/>
    </source>
</evidence>
<dbReference type="EMBL" id="FUYZ01000006">
    <property type="protein sequence ID" value="SKB93702.1"/>
    <property type="molecule type" value="Genomic_DNA"/>
</dbReference>
<evidence type="ECO:0000256" key="1">
    <source>
        <dbReference type="SAM" id="MobiDB-lite"/>
    </source>
</evidence>
<feature type="signal peptide" evidence="2">
    <location>
        <begin position="1"/>
        <end position="22"/>
    </location>
</feature>
<evidence type="ECO:0000313" key="3">
    <source>
        <dbReference type="EMBL" id="SKB93702.1"/>
    </source>
</evidence>
<dbReference type="OrthoDB" id="1109163at2"/>
<keyword evidence="4" id="KW-1185">Reference proteome</keyword>
<sequence length="898" mass="104231">MKKIGISALLLFALNQQTQACAWYDPDYEYFNLFTQSIIKDKSYLPFLLSYSSKFYGDEVHVHDENIEAWQKFFGNKYNYAETEYLVNKVSYYDLNEFKKGTTNNTFLKKLGPNFYTQNKEAIDYLLQAKYMEPYMQIKFVGNPDNYYFSEQTVSVNASNLDFNKTMTALTNLYNAAKNPEIKLRYAYQIVRFNHYTQNYQQAVDAFKKYVEPLNLKSAPYYLALDQMAGALRGLGKGQDANWNFFKVFSFSKARKESAFTSMQLSDSTSFKDLMARAQSPEEKNMATFLLAYKDYSNPIPAMEKMYDIDPNSEILKVLAARSINELERSYLPIMYNSDEVNNQGQATSSGNSNENSSTKSTTSTTEQKVEKPSFWSRIVSFFKNLFGGSSDDSTERGANLSDKSYLNNPNRIPFFSANDNLWDDNDKVLNYIDDFDKFIDKTKDKSNDEFWKIASAYLKFLKKDYDASNDILNDIKTNNPEYLQEIKKMKALNAIVSQPKIDADFENKLMTEYKEYFIKPEKKASDSTEYYEYSPPSTSDFLVDILANRYFLQGEDGKAYLMNNSLSSLQYSPNADLAKKLQSFINKDNKTAFEKEVVSKNIDIKGNPDAFFNLIYGDQEMRNANFTKAKDYYSRIKDFGGLNDLSMYNNTSDNTPPTDPSVYNGFNNISPLVFGHNVWESFGSAETESMKAEPFAKDFPMIAADMNKLELANAAIELQKIGTGKDLKAAEANQLLGNMLYNSSILGYYRELFVMDLNNAGWNKYDFWKTDTPYKYYYKNYSYTSYIKPENFDLSINYYKKALDQTTDKDQKARILFQMASAEQGKYYQWESKQENNLSWDDPNYDQKRKAFDAQIDKTKNDKYRTYFAQLKQNYADTQSFKDLQSRCLYFKYYTTK</sequence>
<accession>A0A1T5FC30</accession>
<evidence type="ECO:0000313" key="4">
    <source>
        <dbReference type="Proteomes" id="UP000191112"/>
    </source>
</evidence>
<feature type="region of interest" description="Disordered" evidence="1">
    <location>
        <begin position="342"/>
        <end position="369"/>
    </location>
</feature>
<feature type="compositionally biased region" description="Low complexity" evidence="1">
    <location>
        <begin position="348"/>
        <end position="366"/>
    </location>
</feature>
<proteinExistence type="predicted"/>
<reference evidence="3 4" key="1">
    <citation type="submission" date="2017-02" db="EMBL/GenBank/DDBJ databases">
        <authorList>
            <person name="Peterson S.W."/>
        </authorList>
    </citation>
    <scope>NUCLEOTIDE SEQUENCE [LARGE SCALE GENOMIC DNA]</scope>
    <source>
        <strain evidence="3 4">DSM 22323</strain>
    </source>
</reference>